<dbReference type="HOGENOM" id="CLU_006685_2_3_1"/>
<keyword evidence="3 5" id="KW-1133">Transmembrane helix</keyword>
<dbReference type="Pfam" id="PF04547">
    <property type="entry name" value="Anoctamin"/>
    <property type="match status" value="2"/>
</dbReference>
<feature type="transmembrane region" description="Helical" evidence="5">
    <location>
        <begin position="553"/>
        <end position="578"/>
    </location>
</feature>
<feature type="domain" description="Anoctamin transmembrane" evidence="6">
    <location>
        <begin position="289"/>
        <end position="640"/>
    </location>
</feature>
<evidence type="ECO:0000256" key="4">
    <source>
        <dbReference type="ARBA" id="ARBA00023136"/>
    </source>
</evidence>
<evidence type="ECO:0000313" key="8">
    <source>
        <dbReference type="Proteomes" id="UP000013827"/>
    </source>
</evidence>
<accession>A0A0D3IBD5</accession>
<comment type="subcellular location">
    <subcellularLocation>
        <location evidence="1">Membrane</location>
        <topology evidence="1">Multi-pass membrane protein</topology>
    </subcellularLocation>
</comment>
<dbReference type="InterPro" id="IPR007632">
    <property type="entry name" value="Anoctamin"/>
</dbReference>
<dbReference type="RefSeq" id="XP_005760999.1">
    <property type="nucleotide sequence ID" value="XM_005760942.1"/>
</dbReference>
<dbReference type="PANTHER" id="PTHR12308">
    <property type="entry name" value="ANOCTAMIN"/>
    <property type="match status" value="1"/>
</dbReference>
<protein>
    <recommendedName>
        <fullName evidence="6">Anoctamin transmembrane domain-containing protein</fullName>
    </recommendedName>
</protein>
<organism evidence="7 8">
    <name type="scientific">Emiliania huxleyi (strain CCMP1516)</name>
    <dbReference type="NCBI Taxonomy" id="280463"/>
    <lineage>
        <taxon>Eukaryota</taxon>
        <taxon>Haptista</taxon>
        <taxon>Haptophyta</taxon>
        <taxon>Prymnesiophyceae</taxon>
        <taxon>Isochrysidales</taxon>
        <taxon>Noelaerhabdaceae</taxon>
        <taxon>Emiliania</taxon>
    </lineage>
</organism>
<feature type="transmembrane region" description="Helical" evidence="5">
    <location>
        <begin position="598"/>
        <end position="621"/>
    </location>
</feature>
<dbReference type="InterPro" id="IPR049452">
    <property type="entry name" value="Anoctamin_TM"/>
</dbReference>
<feature type="transmembrane region" description="Helical" evidence="5">
    <location>
        <begin position="319"/>
        <end position="339"/>
    </location>
</feature>
<reference evidence="7" key="2">
    <citation type="submission" date="2024-10" db="UniProtKB">
        <authorList>
            <consortium name="EnsemblProtists"/>
        </authorList>
    </citation>
    <scope>IDENTIFICATION</scope>
</reference>
<dbReference type="eggNOG" id="KOG2513">
    <property type="taxonomic scope" value="Eukaryota"/>
</dbReference>
<feature type="domain" description="Anoctamin transmembrane" evidence="6">
    <location>
        <begin position="224"/>
        <end position="286"/>
    </location>
</feature>
<feature type="transmembrane region" description="Helical" evidence="5">
    <location>
        <begin position="270"/>
        <end position="288"/>
    </location>
</feature>
<reference evidence="8" key="1">
    <citation type="journal article" date="2013" name="Nature">
        <title>Pan genome of the phytoplankton Emiliania underpins its global distribution.</title>
        <authorList>
            <person name="Read B.A."/>
            <person name="Kegel J."/>
            <person name="Klute M.J."/>
            <person name="Kuo A."/>
            <person name="Lefebvre S.C."/>
            <person name="Maumus F."/>
            <person name="Mayer C."/>
            <person name="Miller J."/>
            <person name="Monier A."/>
            <person name="Salamov A."/>
            <person name="Young J."/>
            <person name="Aguilar M."/>
            <person name="Claverie J.M."/>
            <person name="Frickenhaus S."/>
            <person name="Gonzalez K."/>
            <person name="Herman E.K."/>
            <person name="Lin Y.C."/>
            <person name="Napier J."/>
            <person name="Ogata H."/>
            <person name="Sarno A.F."/>
            <person name="Shmutz J."/>
            <person name="Schroeder D."/>
            <person name="de Vargas C."/>
            <person name="Verret F."/>
            <person name="von Dassow P."/>
            <person name="Valentin K."/>
            <person name="Van de Peer Y."/>
            <person name="Wheeler G."/>
            <person name="Dacks J.B."/>
            <person name="Delwiche C.F."/>
            <person name="Dyhrman S.T."/>
            <person name="Glockner G."/>
            <person name="John U."/>
            <person name="Richards T."/>
            <person name="Worden A.Z."/>
            <person name="Zhang X."/>
            <person name="Grigoriev I.V."/>
            <person name="Allen A.E."/>
            <person name="Bidle K."/>
            <person name="Borodovsky M."/>
            <person name="Bowler C."/>
            <person name="Brownlee C."/>
            <person name="Cock J.M."/>
            <person name="Elias M."/>
            <person name="Gladyshev V.N."/>
            <person name="Groth M."/>
            <person name="Guda C."/>
            <person name="Hadaegh A."/>
            <person name="Iglesias-Rodriguez M.D."/>
            <person name="Jenkins J."/>
            <person name="Jones B.M."/>
            <person name="Lawson T."/>
            <person name="Leese F."/>
            <person name="Lindquist E."/>
            <person name="Lobanov A."/>
            <person name="Lomsadze A."/>
            <person name="Malik S.B."/>
            <person name="Marsh M.E."/>
            <person name="Mackinder L."/>
            <person name="Mock T."/>
            <person name="Mueller-Roeber B."/>
            <person name="Pagarete A."/>
            <person name="Parker M."/>
            <person name="Probert I."/>
            <person name="Quesneville H."/>
            <person name="Raines C."/>
            <person name="Rensing S.A."/>
            <person name="Riano-Pachon D.M."/>
            <person name="Richier S."/>
            <person name="Rokitta S."/>
            <person name="Shiraiwa Y."/>
            <person name="Soanes D.M."/>
            <person name="van der Giezen M."/>
            <person name="Wahlund T.M."/>
            <person name="Williams B."/>
            <person name="Wilson W."/>
            <person name="Wolfe G."/>
            <person name="Wurch L.L."/>
        </authorList>
    </citation>
    <scope>NUCLEOTIDE SEQUENCE</scope>
</reference>
<dbReference type="OMA" id="CARREPF"/>
<feature type="transmembrane region" description="Helical" evidence="5">
    <location>
        <begin position="235"/>
        <end position="258"/>
    </location>
</feature>
<evidence type="ECO:0000256" key="2">
    <source>
        <dbReference type="ARBA" id="ARBA00022692"/>
    </source>
</evidence>
<evidence type="ECO:0000313" key="7">
    <source>
        <dbReference type="EnsemblProtists" id="EOD08570"/>
    </source>
</evidence>
<keyword evidence="2 5" id="KW-0812">Transmembrane</keyword>
<evidence type="ECO:0000256" key="5">
    <source>
        <dbReference type="SAM" id="Phobius"/>
    </source>
</evidence>
<dbReference type="EnsemblProtists" id="EOD08570">
    <property type="protein sequence ID" value="EOD08570"/>
    <property type="gene ID" value="EMIHUDRAFT_465519"/>
</dbReference>
<dbReference type="GO" id="GO:0016020">
    <property type="term" value="C:membrane"/>
    <property type="evidence" value="ECO:0007669"/>
    <property type="project" value="UniProtKB-SubCell"/>
</dbReference>
<keyword evidence="4 5" id="KW-0472">Membrane</keyword>
<dbReference type="AlphaFoldDB" id="A0A0D3IBD5"/>
<evidence type="ECO:0000256" key="3">
    <source>
        <dbReference type="ARBA" id="ARBA00022989"/>
    </source>
</evidence>
<dbReference type="Proteomes" id="UP000013827">
    <property type="component" value="Unassembled WGS sequence"/>
</dbReference>
<name>A0A0D3IBD5_EMIH1</name>
<dbReference type="PANTHER" id="PTHR12308:SF73">
    <property type="entry name" value="ANOCTAMIN"/>
    <property type="match status" value="1"/>
</dbReference>
<keyword evidence="8" id="KW-1185">Reference proteome</keyword>
<sequence length="679" mass="74822">MGFQHSRSILSLAAAPRSASHMSSNESLQNNHMDAASTDVLLALTAPEPVVRYVEQRVRSAGLRVARVPATATVLRVSAPSATLEREAEHLELEKRLRPEARSCASERHWPMREFVLAQRADFAGAGEGGFFTPSERVFLVTALLEAVPVDNASFSAALAAGAVREVPPRHLSSLLRALASVGLLGEVSAAHCAGRLEGWRRSVGLLREWAWLRSSEPLALDAIRDYWGERTGFLFAWQAFYVQALAPPAALGLCIWWRRPKGTSVDDDSAVPVFSLFSVVWALLFSVRRPEFVGREVVSEITGEVELVEGRGSRALRYAASLCVSLACLIVPLAYMFVSLNLQDSLRHDETARDCLRLPEIVIFLLNKAARRDCPRLPEIALLLLHQAYRHEAHDNSLIVKRFLFEAFDCYIALFYIAFELRDVDRLRVELVSLFSTDVFRRVFTEAVLPLLMQRLSRRRHAAASAAAKKEDGGAGGGGTDGGSGDLELDEHEDFDDYLEMVIQFGYITLFASAFPLASALALACNGVELYSDLFKVSYLCRRPRRPRVSGIGTWLGLLYVLVVASIFTNAVLIAFASDQLAPLLPQLFDARQRQVGQWPSGIVLLLVAVEHGLLLLLLATEVTLPRPPRWVRLTLARREHEALLAKRRLLLEAPVVATPLGDVIEATPVGGGGGSKR</sequence>
<dbReference type="KEGG" id="ehx:EMIHUDRAFT_465519"/>
<evidence type="ECO:0000256" key="1">
    <source>
        <dbReference type="ARBA" id="ARBA00004141"/>
    </source>
</evidence>
<dbReference type="GO" id="GO:0005254">
    <property type="term" value="F:chloride channel activity"/>
    <property type="evidence" value="ECO:0007669"/>
    <property type="project" value="TreeGrafter"/>
</dbReference>
<proteinExistence type="predicted"/>
<dbReference type="GeneID" id="17254776"/>
<dbReference type="PaxDb" id="2903-EOD08570"/>
<evidence type="ECO:0000259" key="6">
    <source>
        <dbReference type="Pfam" id="PF04547"/>
    </source>
</evidence>
<feature type="transmembrane region" description="Helical" evidence="5">
    <location>
        <begin position="506"/>
        <end position="532"/>
    </location>
</feature>